<evidence type="ECO:0000256" key="5">
    <source>
        <dbReference type="ARBA" id="ARBA00023004"/>
    </source>
</evidence>
<protein>
    <submittedName>
        <fullName evidence="7">Taurine dioxygenase</fullName>
    </submittedName>
</protein>
<dbReference type="Proteomes" id="UP000476281">
    <property type="component" value="Unassembled WGS sequence"/>
</dbReference>
<evidence type="ECO:0000256" key="4">
    <source>
        <dbReference type="ARBA" id="ARBA00023002"/>
    </source>
</evidence>
<organism evidence="7 8">
    <name type="scientific">Enterobacter hormaechei</name>
    <dbReference type="NCBI Taxonomy" id="158836"/>
    <lineage>
        <taxon>Bacteria</taxon>
        <taxon>Pseudomonadati</taxon>
        <taxon>Pseudomonadota</taxon>
        <taxon>Gammaproteobacteria</taxon>
        <taxon>Enterobacterales</taxon>
        <taxon>Enterobacteriaceae</taxon>
        <taxon>Enterobacter</taxon>
        <taxon>Enterobacter cloacae complex</taxon>
    </lineage>
</organism>
<dbReference type="GO" id="GO:0046872">
    <property type="term" value="F:metal ion binding"/>
    <property type="evidence" value="ECO:0007669"/>
    <property type="project" value="UniProtKB-KW"/>
</dbReference>
<feature type="non-terminal residue" evidence="7">
    <location>
        <position position="108"/>
    </location>
</feature>
<dbReference type="PANTHER" id="PTHR30468:SF1">
    <property type="entry name" value="ALPHA-KETOGLUTARATE-DEPENDENT SULFONATE DIOXYGENASE"/>
    <property type="match status" value="1"/>
</dbReference>
<dbReference type="GO" id="GO:0006790">
    <property type="term" value="P:sulfur compound metabolic process"/>
    <property type="evidence" value="ECO:0007669"/>
    <property type="project" value="TreeGrafter"/>
</dbReference>
<evidence type="ECO:0000313" key="7">
    <source>
        <dbReference type="EMBL" id="KAB2504044.1"/>
    </source>
</evidence>
<dbReference type="EMBL" id="WBSZ01001237">
    <property type="protein sequence ID" value="KAB2504044.1"/>
    <property type="molecule type" value="Genomic_DNA"/>
</dbReference>
<proteinExistence type="inferred from homology"/>
<dbReference type="PANTHER" id="PTHR30468">
    <property type="entry name" value="ALPHA-KETOGLUTARATE-DEPENDENT SULFONATE DIOXYGENASE"/>
    <property type="match status" value="1"/>
</dbReference>
<dbReference type="InterPro" id="IPR003819">
    <property type="entry name" value="TauD/TfdA-like"/>
</dbReference>
<keyword evidence="5" id="KW-0408">Iron</keyword>
<dbReference type="InterPro" id="IPR051323">
    <property type="entry name" value="AtsK-like"/>
</dbReference>
<dbReference type="Gene3D" id="3.60.130.10">
    <property type="entry name" value="Clavaminate synthase-like"/>
    <property type="match status" value="1"/>
</dbReference>
<feature type="domain" description="TauD/TfdA-like" evidence="6">
    <location>
        <begin position="7"/>
        <end position="108"/>
    </location>
</feature>
<dbReference type="SUPFAM" id="SSF51197">
    <property type="entry name" value="Clavaminate synthase-like"/>
    <property type="match status" value="1"/>
</dbReference>
<comment type="caution">
    <text evidence="7">The sequence shown here is derived from an EMBL/GenBank/DDBJ whole genome shotgun (WGS) entry which is preliminary data.</text>
</comment>
<accession>A0A6L3XRJ1</accession>
<sequence length="108" mass="12302">MSERLTITPLGPYIGAQVSGLDVTRPLSDNQFEQLYHAVLRHQVVFLREQAITPQQQRALALRFGDLHIHPVYPHAEGVEEIIVLDTHNDNPPDNDNWHTDVTFIDTP</sequence>
<dbReference type="InterPro" id="IPR042098">
    <property type="entry name" value="TauD-like_sf"/>
</dbReference>
<dbReference type="GO" id="GO:0005737">
    <property type="term" value="C:cytoplasm"/>
    <property type="evidence" value="ECO:0007669"/>
    <property type="project" value="TreeGrafter"/>
</dbReference>
<dbReference type="Pfam" id="PF02668">
    <property type="entry name" value="TauD"/>
    <property type="match status" value="1"/>
</dbReference>
<evidence type="ECO:0000256" key="2">
    <source>
        <dbReference type="ARBA" id="ARBA00022723"/>
    </source>
</evidence>
<keyword evidence="4" id="KW-0560">Oxidoreductase</keyword>
<dbReference type="GO" id="GO:0000908">
    <property type="term" value="F:taurine dioxygenase activity"/>
    <property type="evidence" value="ECO:0007669"/>
    <property type="project" value="TreeGrafter"/>
</dbReference>
<name>A0A6L3XRJ1_9ENTR</name>
<dbReference type="AlphaFoldDB" id="A0A6L3XRJ1"/>
<evidence type="ECO:0000256" key="3">
    <source>
        <dbReference type="ARBA" id="ARBA00022964"/>
    </source>
</evidence>
<keyword evidence="3 7" id="KW-0223">Dioxygenase</keyword>
<evidence type="ECO:0000313" key="8">
    <source>
        <dbReference type="Proteomes" id="UP000476281"/>
    </source>
</evidence>
<evidence type="ECO:0000256" key="1">
    <source>
        <dbReference type="ARBA" id="ARBA00005896"/>
    </source>
</evidence>
<comment type="similarity">
    <text evidence="1">Belongs to the TfdA dioxygenase family.</text>
</comment>
<keyword evidence="2" id="KW-0479">Metal-binding</keyword>
<reference evidence="7 8" key="1">
    <citation type="submission" date="2019-09" db="EMBL/GenBank/DDBJ databases">
        <title>Reversal of blaTEM antimicrobial resistance by CRISPR-Cas9 in clinical E. coli and other Enterobacteriaceae strains.</title>
        <authorList>
            <person name="Tagliaferri T."/>
            <person name="Guimaraes N."/>
            <person name="Pereira M."/>
            <person name="Felicori L."/>
            <person name="Horz H.-P."/>
            <person name="Santos S."/>
            <person name="Mendes T."/>
        </authorList>
    </citation>
    <scope>NUCLEOTIDE SEQUENCE [LARGE SCALE GENOMIC DNA]</scope>
    <source>
        <strain evidence="7 8">E2_blaTEM_MG</strain>
    </source>
</reference>
<gene>
    <name evidence="7" type="ORF">F9C29_24540</name>
</gene>
<evidence type="ECO:0000259" key="6">
    <source>
        <dbReference type="Pfam" id="PF02668"/>
    </source>
</evidence>